<dbReference type="PANTHER" id="PTHR33318:SF7">
    <property type="entry name" value="PROTEIN JASON"/>
    <property type="match status" value="1"/>
</dbReference>
<protein>
    <submittedName>
        <fullName evidence="1">Uncharacterized protein</fullName>
    </submittedName>
</protein>
<sequence length="117" mass="13489">MQTLGTVFPANLENLADGKPRIRSQYVYSVSNPVENVSQWKELKKGDPNTHQLSGELRESLEQPELATAMSEDQKVRWHATPFEERLEKALSEESFISQRYARHCVCCFWITMSAKE</sequence>
<dbReference type="InParanoid" id="A0A7J7DCE1"/>
<keyword evidence="2" id="KW-1185">Reference proteome</keyword>
<dbReference type="Proteomes" id="UP000593562">
    <property type="component" value="Unassembled WGS sequence"/>
</dbReference>
<accession>A0A7J7DCE1</accession>
<dbReference type="AlphaFoldDB" id="A0A7J7DCE1"/>
<organism evidence="1 2">
    <name type="scientific">Tripterygium wilfordii</name>
    <name type="common">Thunder God vine</name>
    <dbReference type="NCBI Taxonomy" id="458696"/>
    <lineage>
        <taxon>Eukaryota</taxon>
        <taxon>Viridiplantae</taxon>
        <taxon>Streptophyta</taxon>
        <taxon>Embryophyta</taxon>
        <taxon>Tracheophyta</taxon>
        <taxon>Spermatophyta</taxon>
        <taxon>Magnoliopsida</taxon>
        <taxon>eudicotyledons</taxon>
        <taxon>Gunneridae</taxon>
        <taxon>Pentapetalae</taxon>
        <taxon>rosids</taxon>
        <taxon>fabids</taxon>
        <taxon>Celastrales</taxon>
        <taxon>Celastraceae</taxon>
        <taxon>Tripterygium</taxon>
    </lineage>
</organism>
<evidence type="ECO:0000313" key="2">
    <source>
        <dbReference type="Proteomes" id="UP000593562"/>
    </source>
</evidence>
<dbReference type="GO" id="GO:0007142">
    <property type="term" value="P:male meiosis II"/>
    <property type="evidence" value="ECO:0007669"/>
    <property type="project" value="InterPro"/>
</dbReference>
<reference evidence="1 2" key="1">
    <citation type="journal article" date="2020" name="Nat. Commun.">
        <title>Genome of Tripterygium wilfordii and identification of cytochrome P450 involved in triptolide biosynthesis.</title>
        <authorList>
            <person name="Tu L."/>
            <person name="Su P."/>
            <person name="Zhang Z."/>
            <person name="Gao L."/>
            <person name="Wang J."/>
            <person name="Hu T."/>
            <person name="Zhou J."/>
            <person name="Zhang Y."/>
            <person name="Zhao Y."/>
            <person name="Liu Y."/>
            <person name="Song Y."/>
            <person name="Tong Y."/>
            <person name="Lu Y."/>
            <person name="Yang J."/>
            <person name="Xu C."/>
            <person name="Jia M."/>
            <person name="Peters R.J."/>
            <person name="Huang L."/>
            <person name="Gao W."/>
        </authorList>
    </citation>
    <scope>NUCLEOTIDE SEQUENCE [LARGE SCALE GENOMIC DNA]</scope>
    <source>
        <strain evidence="2">cv. XIE 37</strain>
        <tissue evidence="1">Leaf</tissue>
    </source>
</reference>
<dbReference type="InterPro" id="IPR039300">
    <property type="entry name" value="JASON"/>
</dbReference>
<name>A0A7J7DCE1_TRIWF</name>
<gene>
    <name evidence="1" type="ORF">HS088_TW08G00637</name>
</gene>
<dbReference type="EMBL" id="JAAARO010000008">
    <property type="protein sequence ID" value="KAF5744045.1"/>
    <property type="molecule type" value="Genomic_DNA"/>
</dbReference>
<evidence type="ECO:0000313" key="1">
    <source>
        <dbReference type="EMBL" id="KAF5744045.1"/>
    </source>
</evidence>
<dbReference type="PANTHER" id="PTHR33318">
    <property type="entry name" value="ASPARTYL/GLUTAMYL-TRNA(ASN/GLN) AMIDOTRANSFERASE SUBUNIT"/>
    <property type="match status" value="1"/>
</dbReference>
<comment type="caution">
    <text evidence="1">The sequence shown here is derived from an EMBL/GenBank/DDBJ whole genome shotgun (WGS) entry which is preliminary data.</text>
</comment>
<proteinExistence type="predicted"/>